<name>A0A1G2BXI8_9BACT</name>
<sequence length="73" mass="8240">MRSVSHSGSKFSETYTQYSGFGTAGQFARGTPICYPAFSFFASNCRQTVYADAKIVYTSAILKQYKLIIEWNF</sequence>
<organism evidence="1 2">
    <name type="scientific">Candidatus Komeilibacteria bacterium RIFCSPLOWO2_01_FULL_53_11</name>
    <dbReference type="NCBI Taxonomy" id="1798552"/>
    <lineage>
        <taxon>Bacteria</taxon>
        <taxon>Candidatus Komeiliibacteriota</taxon>
    </lineage>
</organism>
<dbReference type="Proteomes" id="UP000177349">
    <property type="component" value="Unassembled WGS sequence"/>
</dbReference>
<dbReference type="AlphaFoldDB" id="A0A1G2BXI8"/>
<evidence type="ECO:0000313" key="2">
    <source>
        <dbReference type="Proteomes" id="UP000177349"/>
    </source>
</evidence>
<reference evidence="1 2" key="1">
    <citation type="journal article" date="2016" name="Nat. Commun.">
        <title>Thousands of microbial genomes shed light on interconnected biogeochemical processes in an aquifer system.</title>
        <authorList>
            <person name="Anantharaman K."/>
            <person name="Brown C.T."/>
            <person name="Hug L.A."/>
            <person name="Sharon I."/>
            <person name="Castelle C.J."/>
            <person name="Probst A.J."/>
            <person name="Thomas B.C."/>
            <person name="Singh A."/>
            <person name="Wilkins M.J."/>
            <person name="Karaoz U."/>
            <person name="Brodie E.L."/>
            <person name="Williams K.H."/>
            <person name="Hubbard S.S."/>
            <person name="Banfield J.F."/>
        </authorList>
    </citation>
    <scope>NUCLEOTIDE SEQUENCE [LARGE SCALE GENOMIC DNA]</scope>
</reference>
<accession>A0A1G2BXI8</accession>
<gene>
    <name evidence="1" type="ORF">A3B31_00495</name>
</gene>
<protein>
    <submittedName>
        <fullName evidence="1">Uncharacterized protein</fullName>
    </submittedName>
</protein>
<dbReference type="EMBL" id="MHKN01000002">
    <property type="protein sequence ID" value="OGY93040.1"/>
    <property type="molecule type" value="Genomic_DNA"/>
</dbReference>
<comment type="caution">
    <text evidence="1">The sequence shown here is derived from an EMBL/GenBank/DDBJ whole genome shotgun (WGS) entry which is preliminary data.</text>
</comment>
<proteinExistence type="predicted"/>
<evidence type="ECO:0000313" key="1">
    <source>
        <dbReference type="EMBL" id="OGY93040.1"/>
    </source>
</evidence>